<evidence type="ECO:0000313" key="1">
    <source>
        <dbReference type="EMBL" id="ABV13487.1"/>
    </source>
</evidence>
<dbReference type="AlphaFoldDB" id="A8AJ24"/>
<dbReference type="EMBL" id="CP000822">
    <property type="protein sequence ID" value="ABV13487.1"/>
    <property type="molecule type" value="Genomic_DNA"/>
</dbReference>
<reference evidence="1 2" key="1">
    <citation type="submission" date="2007-08" db="EMBL/GenBank/DDBJ databases">
        <authorList>
            <consortium name="The Citrobacter koseri Genome Sequencing Project"/>
            <person name="McClelland M."/>
            <person name="Sanderson E.K."/>
            <person name="Porwollik S."/>
            <person name="Spieth J."/>
            <person name="Clifton W.S."/>
            <person name="Latreille P."/>
            <person name="Courtney L."/>
            <person name="Wang C."/>
            <person name="Pepin K."/>
            <person name="Bhonagiri V."/>
            <person name="Nash W."/>
            <person name="Johnson M."/>
            <person name="Thiruvilangam P."/>
            <person name="Wilson R."/>
        </authorList>
    </citation>
    <scope>NUCLEOTIDE SEQUENCE [LARGE SCALE GENOMIC DNA]</scope>
    <source>
        <strain evidence="2">ATCC BAA-895 / CDC 4225-83 / SGSC4696</strain>
    </source>
</reference>
<keyword evidence="2" id="KW-1185">Reference proteome</keyword>
<dbReference type="Proteomes" id="UP000008148">
    <property type="component" value="Chromosome"/>
</dbReference>
<dbReference type="KEGG" id="cko:CKO_02365"/>
<dbReference type="HOGENOM" id="CLU_3133864_0_0_6"/>
<proteinExistence type="predicted"/>
<name>A8AJ24_CITK8</name>
<organism evidence="1 2">
    <name type="scientific">Citrobacter koseri (strain ATCC BAA-895 / CDC 4225-83 / SGSC4696)</name>
    <dbReference type="NCBI Taxonomy" id="290338"/>
    <lineage>
        <taxon>Bacteria</taxon>
        <taxon>Pseudomonadati</taxon>
        <taxon>Pseudomonadota</taxon>
        <taxon>Gammaproteobacteria</taxon>
        <taxon>Enterobacterales</taxon>
        <taxon>Enterobacteriaceae</taxon>
        <taxon>Citrobacter</taxon>
    </lineage>
</organism>
<sequence>MHPDLSVFVIQKRHCLIFLNHSEMRSTSFRNINFTCKNLSCCANNRSTY</sequence>
<protein>
    <submittedName>
        <fullName evidence="1">Uncharacterized protein</fullName>
    </submittedName>
</protein>
<gene>
    <name evidence="1" type="ordered locus">CKO_02365</name>
</gene>
<evidence type="ECO:0000313" key="2">
    <source>
        <dbReference type="Proteomes" id="UP000008148"/>
    </source>
</evidence>
<accession>A8AJ24</accession>